<organism evidence="1 2">
    <name type="scientific">Sphingobacterium nematocida</name>
    <dbReference type="NCBI Taxonomy" id="1513896"/>
    <lineage>
        <taxon>Bacteria</taxon>
        <taxon>Pseudomonadati</taxon>
        <taxon>Bacteroidota</taxon>
        <taxon>Sphingobacteriia</taxon>
        <taxon>Sphingobacteriales</taxon>
        <taxon>Sphingobacteriaceae</taxon>
        <taxon>Sphingobacterium</taxon>
    </lineage>
</organism>
<dbReference type="Gene3D" id="1.25.10.10">
    <property type="entry name" value="Leucine-rich Repeat Variant"/>
    <property type="match status" value="1"/>
</dbReference>
<evidence type="ECO:0000313" key="2">
    <source>
        <dbReference type="Proteomes" id="UP000190150"/>
    </source>
</evidence>
<reference evidence="2" key="1">
    <citation type="submission" date="2017-02" db="EMBL/GenBank/DDBJ databases">
        <authorList>
            <person name="Varghese N."/>
            <person name="Submissions S."/>
        </authorList>
    </citation>
    <scope>NUCLEOTIDE SEQUENCE [LARGE SCALE GENOMIC DNA]</scope>
    <source>
        <strain evidence="2">DSM 24091</strain>
    </source>
</reference>
<proteinExistence type="predicted"/>
<accession>A0A1T5GMQ0</accession>
<keyword evidence="2" id="KW-1185">Reference proteome</keyword>
<evidence type="ECO:0000313" key="1">
    <source>
        <dbReference type="EMBL" id="SKC09689.1"/>
    </source>
</evidence>
<dbReference type="STRING" id="1513896.SAMN05660841_04204"/>
<dbReference type="InterPro" id="IPR016024">
    <property type="entry name" value="ARM-type_fold"/>
</dbReference>
<dbReference type="Proteomes" id="UP000190150">
    <property type="component" value="Unassembled WGS sequence"/>
</dbReference>
<gene>
    <name evidence="1" type="ORF">SAMN05660841_04204</name>
</gene>
<dbReference type="SUPFAM" id="SSF48371">
    <property type="entry name" value="ARM repeat"/>
    <property type="match status" value="1"/>
</dbReference>
<evidence type="ECO:0008006" key="3">
    <source>
        <dbReference type="Google" id="ProtNLM"/>
    </source>
</evidence>
<dbReference type="RefSeq" id="WP_079645828.1">
    <property type="nucleotide sequence ID" value="NZ_FUZF01000028.1"/>
</dbReference>
<name>A0A1T5GMQ0_9SPHI</name>
<protein>
    <recommendedName>
        <fullName evidence="3">HEAT repeat-containing protein</fullName>
    </recommendedName>
</protein>
<dbReference type="EMBL" id="FUZF01000028">
    <property type="protein sequence ID" value="SKC09689.1"/>
    <property type="molecule type" value="Genomic_DNA"/>
</dbReference>
<sequence>MTIEEVFWDKSIKAKGKVAMIGDWLVQRELTLEELMGYAERQKAIDKATCIEAIEYATKKDPSISDDYLMAYVIETLADDEPRVKWESAKVIGNIIQYYPEQVGAAIDALLLNIPGGGTVVRWACAYALAEILKLATDHNKLLVPKVKELCEQEEDNGVRNKYLAAFKKLKI</sequence>
<dbReference type="AlphaFoldDB" id="A0A1T5GMQ0"/>
<dbReference type="InterPro" id="IPR011989">
    <property type="entry name" value="ARM-like"/>
</dbReference>
<dbReference type="OrthoDB" id="2083221at2"/>